<keyword evidence="3" id="KW-0862">Zinc</keyword>
<dbReference type="SUPFAM" id="SSF144232">
    <property type="entry name" value="HIT/MYND zinc finger-like"/>
    <property type="match status" value="1"/>
</dbReference>
<dbReference type="Gene3D" id="6.10.140.2220">
    <property type="match status" value="1"/>
</dbReference>
<evidence type="ECO:0000313" key="8">
    <source>
        <dbReference type="EMBL" id="TFY67160.1"/>
    </source>
</evidence>
<sequence>MSFSDLKSGRQSKQSKSFVESITNSDEASSSSALVPKITDKDAEAAQDDSDLYNTVPSYLEVKSTAERGRGVFAKEGIKRGSIVLALKPHIHVLATRNLDSFCSACVSPAPEAGLKRCTRCKVVSYCGAACQNGDWTIHKKECAAIQRWAAGAPSPDVAIPAEPIRCLGRVLWKRQKEGLKSVYSREIDALISHRTALPESSYEHLTHLAHSVIRYLGLNAPGELGAFGMTTAADIVDLMSRFTTNSITLTTPSLTPVGVSVSPPIALINHSCDPNAVVVYPRASSTLSLEPLMQVIAIRDIAPGEEVFTAYIDTTLPRIQRQQALEAAYNFKCQCSLCAGGWNNDPREALQCPKLCGGLCPLPTEEDPLTRCIKCKAVVSSTDSVLDALRVGQEALDKATALQSQVPSYSQIPPKPCNSQRTSSPSSPPANSIPPRTLFSPSRACTKPCYSATLPAHTHPKMPLDNVIRASSASLTGISAILCPGHPIRALALAELGKLLAVDEPAPAPPSATMANATFPPSGAPRLQLARDTLVRAHEELRIAFGEKNEGGEVGREVREMLVRIENELSAWKQGVRNVVADTPKVKKGAVGK</sequence>
<dbReference type="SUPFAM" id="SSF82199">
    <property type="entry name" value="SET domain"/>
    <property type="match status" value="1"/>
</dbReference>
<dbReference type="Gene3D" id="1.10.220.160">
    <property type="match status" value="1"/>
</dbReference>
<dbReference type="GO" id="GO:0005634">
    <property type="term" value="C:nucleus"/>
    <property type="evidence" value="ECO:0007669"/>
    <property type="project" value="TreeGrafter"/>
</dbReference>
<evidence type="ECO:0000256" key="2">
    <source>
        <dbReference type="ARBA" id="ARBA00022771"/>
    </source>
</evidence>
<dbReference type="Proteomes" id="UP000298327">
    <property type="component" value="Unassembled WGS sequence"/>
</dbReference>
<dbReference type="STRING" id="205917.A0A4Y9YZF2"/>
<name>A0A4Y9YZF2_9AGAM</name>
<dbReference type="PROSITE" id="PS01360">
    <property type="entry name" value="ZF_MYND_1"/>
    <property type="match status" value="1"/>
</dbReference>
<evidence type="ECO:0000259" key="7">
    <source>
        <dbReference type="PROSITE" id="PS50865"/>
    </source>
</evidence>
<evidence type="ECO:0000256" key="4">
    <source>
        <dbReference type="PROSITE-ProRule" id="PRU00134"/>
    </source>
</evidence>
<dbReference type="PANTHER" id="PTHR12197">
    <property type="entry name" value="HISTONE-LYSINE N-METHYLTRANSFERASE SMYD"/>
    <property type="match status" value="1"/>
</dbReference>
<feature type="domain" description="SET" evidence="6">
    <location>
        <begin position="58"/>
        <end position="313"/>
    </location>
</feature>
<dbReference type="GO" id="GO:0008270">
    <property type="term" value="F:zinc ion binding"/>
    <property type="evidence" value="ECO:0007669"/>
    <property type="project" value="UniProtKB-KW"/>
</dbReference>
<organism evidence="8 9">
    <name type="scientific">Dentipellis fragilis</name>
    <dbReference type="NCBI Taxonomy" id="205917"/>
    <lineage>
        <taxon>Eukaryota</taxon>
        <taxon>Fungi</taxon>
        <taxon>Dikarya</taxon>
        <taxon>Basidiomycota</taxon>
        <taxon>Agaricomycotina</taxon>
        <taxon>Agaricomycetes</taxon>
        <taxon>Russulales</taxon>
        <taxon>Hericiaceae</taxon>
        <taxon>Dentipellis</taxon>
    </lineage>
</organism>
<keyword evidence="1" id="KW-0479">Metal-binding</keyword>
<reference evidence="8 9" key="1">
    <citation type="submission" date="2019-02" db="EMBL/GenBank/DDBJ databases">
        <title>Genome sequencing of the rare red list fungi Dentipellis fragilis.</title>
        <authorList>
            <person name="Buettner E."/>
            <person name="Kellner H."/>
        </authorList>
    </citation>
    <scope>NUCLEOTIDE SEQUENCE [LARGE SCALE GENOMIC DNA]</scope>
    <source>
        <strain evidence="8 9">DSM 105465</strain>
    </source>
</reference>
<gene>
    <name evidence="8" type="ORF">EVG20_g4044</name>
</gene>
<keyword evidence="2 4" id="KW-0863">Zinc-finger</keyword>
<dbReference type="EMBL" id="SEOQ01000198">
    <property type="protein sequence ID" value="TFY67160.1"/>
    <property type="molecule type" value="Genomic_DNA"/>
</dbReference>
<feature type="compositionally biased region" description="Polar residues" evidence="5">
    <location>
        <begin position="407"/>
        <end position="423"/>
    </location>
</feature>
<dbReference type="SMART" id="SM00317">
    <property type="entry name" value="SET"/>
    <property type="match status" value="1"/>
</dbReference>
<dbReference type="Gene3D" id="2.170.270.10">
    <property type="entry name" value="SET domain"/>
    <property type="match status" value="1"/>
</dbReference>
<dbReference type="PANTHER" id="PTHR12197:SF251">
    <property type="entry name" value="EG:BACR7C10.4 PROTEIN"/>
    <property type="match status" value="1"/>
</dbReference>
<dbReference type="InterPro" id="IPR001214">
    <property type="entry name" value="SET_dom"/>
</dbReference>
<feature type="compositionally biased region" description="Polar residues" evidence="5">
    <location>
        <begin position="1"/>
        <end position="33"/>
    </location>
</feature>
<dbReference type="InterPro" id="IPR002893">
    <property type="entry name" value="Znf_MYND"/>
</dbReference>
<evidence type="ECO:0000313" key="9">
    <source>
        <dbReference type="Proteomes" id="UP000298327"/>
    </source>
</evidence>
<keyword evidence="9" id="KW-1185">Reference proteome</keyword>
<evidence type="ECO:0008006" key="10">
    <source>
        <dbReference type="Google" id="ProtNLM"/>
    </source>
</evidence>
<accession>A0A4Y9YZF2</accession>
<dbReference type="PROSITE" id="PS50280">
    <property type="entry name" value="SET"/>
    <property type="match status" value="1"/>
</dbReference>
<dbReference type="InterPro" id="IPR046341">
    <property type="entry name" value="SET_dom_sf"/>
</dbReference>
<feature type="region of interest" description="Disordered" evidence="5">
    <location>
        <begin position="407"/>
        <end position="440"/>
    </location>
</feature>
<proteinExistence type="predicted"/>
<dbReference type="PROSITE" id="PS50865">
    <property type="entry name" value="ZF_MYND_2"/>
    <property type="match status" value="1"/>
</dbReference>
<protein>
    <recommendedName>
        <fullName evidence="10">MYND-type domain-containing protein</fullName>
    </recommendedName>
</protein>
<evidence type="ECO:0000256" key="5">
    <source>
        <dbReference type="SAM" id="MobiDB-lite"/>
    </source>
</evidence>
<comment type="caution">
    <text evidence="8">The sequence shown here is derived from an EMBL/GenBank/DDBJ whole genome shotgun (WGS) entry which is preliminary data.</text>
</comment>
<evidence type="ECO:0000256" key="1">
    <source>
        <dbReference type="ARBA" id="ARBA00022723"/>
    </source>
</evidence>
<dbReference type="InterPro" id="IPR050869">
    <property type="entry name" value="H3K4_H4K5_MeTrfase"/>
</dbReference>
<dbReference type="AlphaFoldDB" id="A0A4Y9YZF2"/>
<feature type="region of interest" description="Disordered" evidence="5">
    <location>
        <begin position="1"/>
        <end position="46"/>
    </location>
</feature>
<evidence type="ECO:0000259" key="6">
    <source>
        <dbReference type="PROSITE" id="PS50280"/>
    </source>
</evidence>
<evidence type="ECO:0000256" key="3">
    <source>
        <dbReference type="ARBA" id="ARBA00022833"/>
    </source>
</evidence>
<feature type="domain" description="MYND-type" evidence="7">
    <location>
        <begin position="103"/>
        <end position="143"/>
    </location>
</feature>
<dbReference type="OrthoDB" id="265717at2759"/>
<dbReference type="Pfam" id="PF01753">
    <property type="entry name" value="zf-MYND"/>
    <property type="match status" value="1"/>
</dbReference>
<dbReference type="Pfam" id="PF00856">
    <property type="entry name" value="SET"/>
    <property type="match status" value="1"/>
</dbReference>